<reference evidence="2" key="1">
    <citation type="submission" date="2016-11" db="UniProtKB">
        <authorList>
            <consortium name="WormBaseParasite"/>
        </authorList>
    </citation>
    <scope>IDENTIFICATION</scope>
</reference>
<dbReference type="Proteomes" id="UP000095283">
    <property type="component" value="Unplaced"/>
</dbReference>
<dbReference type="InterPro" id="IPR029063">
    <property type="entry name" value="SAM-dependent_MTases_sf"/>
</dbReference>
<dbReference type="WBParaSite" id="Hba_12980">
    <property type="protein sequence ID" value="Hba_12980"/>
    <property type="gene ID" value="Hba_12980"/>
</dbReference>
<evidence type="ECO:0000313" key="1">
    <source>
        <dbReference type="Proteomes" id="UP000095283"/>
    </source>
</evidence>
<dbReference type="AlphaFoldDB" id="A0A1I7X678"/>
<protein>
    <submittedName>
        <fullName evidence="2">Methyltransf_11 domain-containing protein</fullName>
    </submittedName>
</protein>
<organism evidence="1 2">
    <name type="scientific">Heterorhabditis bacteriophora</name>
    <name type="common">Entomopathogenic nematode worm</name>
    <dbReference type="NCBI Taxonomy" id="37862"/>
    <lineage>
        <taxon>Eukaryota</taxon>
        <taxon>Metazoa</taxon>
        <taxon>Ecdysozoa</taxon>
        <taxon>Nematoda</taxon>
        <taxon>Chromadorea</taxon>
        <taxon>Rhabditida</taxon>
        <taxon>Rhabditina</taxon>
        <taxon>Rhabditomorpha</taxon>
        <taxon>Strongyloidea</taxon>
        <taxon>Heterorhabditidae</taxon>
        <taxon>Heterorhabditis</taxon>
    </lineage>
</organism>
<accession>A0A1I7X678</accession>
<dbReference type="SUPFAM" id="SSF53335">
    <property type="entry name" value="S-adenosyl-L-methionine-dependent methyltransferases"/>
    <property type="match status" value="1"/>
</dbReference>
<name>A0A1I7X678_HETBA</name>
<evidence type="ECO:0000313" key="2">
    <source>
        <dbReference type="WBParaSite" id="Hba_12980"/>
    </source>
</evidence>
<sequence length="187" mass="21505">MSEFPSIAYSNAQKGWIGKEHIVLPTVLHAINYGQLINNKRVLDVGCGTDPRITFYHKSITDYSMKGFHVAVALFVLQFIMNKDDLLKVRLAAMVLYQNDDTNSSNLRSIKNVVLFKTENTSKILKVNYNITNNCAYAFFRFKNINFQIEWLSPVISDDGKQLYGESFFETYLNPPKDIILRAYKSK</sequence>
<proteinExistence type="predicted"/>
<keyword evidence="1" id="KW-1185">Reference proteome</keyword>